<evidence type="ECO:0000256" key="5">
    <source>
        <dbReference type="ARBA" id="ARBA00022553"/>
    </source>
</evidence>
<evidence type="ECO:0000256" key="10">
    <source>
        <dbReference type="ARBA" id="ARBA00023125"/>
    </source>
</evidence>
<evidence type="ECO:0000256" key="1">
    <source>
        <dbReference type="ARBA" id="ARBA00004496"/>
    </source>
</evidence>
<evidence type="ECO:0000313" key="19">
    <source>
        <dbReference type="EMBL" id="GBF57162.1"/>
    </source>
</evidence>
<keyword evidence="6" id="KW-0547">Nucleotide-binding</keyword>
<evidence type="ECO:0000256" key="11">
    <source>
        <dbReference type="ARBA" id="ARBA00023159"/>
    </source>
</evidence>
<comment type="subcellular location">
    <subcellularLocation>
        <location evidence="1">Cytoplasm</location>
    </subcellularLocation>
</comment>
<dbReference type="Gene3D" id="3.40.50.300">
    <property type="entry name" value="P-loop containing nucleotide triphosphate hydrolases"/>
    <property type="match status" value="1"/>
</dbReference>
<keyword evidence="4" id="KW-0678">Repressor</keyword>
<dbReference type="InterPro" id="IPR009057">
    <property type="entry name" value="Homeodomain-like_sf"/>
</dbReference>
<dbReference type="InterPro" id="IPR011006">
    <property type="entry name" value="CheY-like_superfamily"/>
</dbReference>
<evidence type="ECO:0000256" key="7">
    <source>
        <dbReference type="ARBA" id="ARBA00022840"/>
    </source>
</evidence>
<organism evidence="19 20">
    <name type="scientific">Candidatus Phycosocius bacilliformis</name>
    <dbReference type="NCBI Taxonomy" id="1445552"/>
    <lineage>
        <taxon>Bacteria</taxon>
        <taxon>Pseudomonadati</taxon>
        <taxon>Pseudomonadota</taxon>
        <taxon>Alphaproteobacteria</taxon>
        <taxon>Caulobacterales</taxon>
        <taxon>Caulobacterales incertae sedis</taxon>
        <taxon>Candidatus Phycosocius</taxon>
    </lineage>
</organism>
<evidence type="ECO:0000259" key="17">
    <source>
        <dbReference type="PROSITE" id="PS50045"/>
    </source>
</evidence>
<feature type="modified residue" description="4-aspartylphosphate" evidence="16">
    <location>
        <position position="56"/>
    </location>
</feature>
<feature type="domain" description="Response regulatory" evidence="18">
    <location>
        <begin position="7"/>
        <end position="121"/>
    </location>
</feature>
<dbReference type="Proteomes" id="UP000245086">
    <property type="component" value="Unassembled WGS sequence"/>
</dbReference>
<dbReference type="PRINTS" id="PR01590">
    <property type="entry name" value="HTHFIS"/>
</dbReference>
<dbReference type="OrthoDB" id="9770562at2"/>
<dbReference type="PANTHER" id="PTHR32071:SF95">
    <property type="entry name" value="DNA-BINDING TRANSCRIPTIONAL REGULATOR NTRC"/>
    <property type="match status" value="1"/>
</dbReference>
<evidence type="ECO:0000256" key="4">
    <source>
        <dbReference type="ARBA" id="ARBA00022491"/>
    </source>
</evidence>
<protein>
    <recommendedName>
        <fullName evidence="2">DNA-binding transcriptional regulator NtrC</fullName>
    </recommendedName>
    <alternativeName>
        <fullName evidence="13">Nitrogen regulation protein NR(I)</fullName>
    </alternativeName>
    <alternativeName>
        <fullName evidence="14">Nitrogen regulator I</fullName>
    </alternativeName>
</protein>
<comment type="function">
    <text evidence="15">Member of the two-component regulatory system NtrB/NtrC, which controls expression of the nitrogen-regulated (ntr) genes in response to nitrogen limitation. Phosphorylated NtrC binds directly to DNA and stimulates the formation of open promoter-sigma54-RNA polymerase complexes.</text>
</comment>
<evidence type="ECO:0000256" key="3">
    <source>
        <dbReference type="ARBA" id="ARBA00022490"/>
    </source>
</evidence>
<dbReference type="RefSeq" id="WP_108984037.1">
    <property type="nucleotide sequence ID" value="NZ_BFBR01000002.1"/>
</dbReference>
<dbReference type="InterPro" id="IPR025944">
    <property type="entry name" value="Sigma_54_int_dom_CS"/>
</dbReference>
<dbReference type="Pfam" id="PF00072">
    <property type="entry name" value="Response_reg"/>
    <property type="match status" value="1"/>
</dbReference>
<dbReference type="Gene3D" id="1.10.8.60">
    <property type="match status" value="1"/>
</dbReference>
<sequence length="471" mass="51340">MSVAGRNVLIADDDASIRLVLSQALAREGFQVRATGNAATLWKWIKDGEGDLVLTDVMMPDGSLFDYLPRMRMERPKLPIIVMSAQNTLLTAVSAAEHGAYEYLPKPFDLDVMVGLVRRALDGKKDFNASNQQRKAEKEERLPLIGRSLAMQEVYRTLSRAAGFDLTVLIEGESGVGKKLVARVLHDYGRRKNGPFVTLSLAALDPRGLDQALEGHTGVGLFAQAAGGTLFLDGLSDAPLPTQARLARILADTGHGKAAMSDVRLIAASDRDLKGLVLNGTFREDLYYRLNVVTISVPPLRDRMSDVPDLARAFLARATKDGLGEKVLDKSGADELETWSWPGNVRELENVMRRIAALSPDPVIGAETVRRELLRERSQPIVVGQTGGDDDLETVARHAIAKLIAQASASGKSMTDLHESVTAAVERPLFELVLRETRGNQIKAADMLGLNRNTLRKRLALLDIDVGRGKA</sequence>
<proteinExistence type="predicted"/>
<dbReference type="PROSITE" id="PS00675">
    <property type="entry name" value="SIGMA54_INTERACT_1"/>
    <property type="match status" value="1"/>
</dbReference>
<dbReference type="Gene3D" id="3.40.50.2300">
    <property type="match status" value="1"/>
</dbReference>
<dbReference type="GO" id="GO:0005737">
    <property type="term" value="C:cytoplasm"/>
    <property type="evidence" value="ECO:0007669"/>
    <property type="project" value="UniProtKB-SubCell"/>
</dbReference>
<keyword evidence="9" id="KW-0805">Transcription regulation</keyword>
<keyword evidence="8" id="KW-0902">Two-component regulatory system</keyword>
<dbReference type="GO" id="GO:0006355">
    <property type="term" value="P:regulation of DNA-templated transcription"/>
    <property type="evidence" value="ECO:0007669"/>
    <property type="project" value="InterPro"/>
</dbReference>
<dbReference type="SUPFAM" id="SSF52172">
    <property type="entry name" value="CheY-like"/>
    <property type="match status" value="1"/>
</dbReference>
<evidence type="ECO:0000259" key="18">
    <source>
        <dbReference type="PROSITE" id="PS50110"/>
    </source>
</evidence>
<keyword evidence="11" id="KW-0010">Activator</keyword>
<gene>
    <name evidence="19" type="primary">ntrC_1</name>
    <name evidence="19" type="ORF">PbB2_00822</name>
</gene>
<dbReference type="InterPro" id="IPR002197">
    <property type="entry name" value="HTH_Fis"/>
</dbReference>
<keyword evidence="5 16" id="KW-0597">Phosphoprotein</keyword>
<dbReference type="Pfam" id="PF00158">
    <property type="entry name" value="Sigma54_activat"/>
    <property type="match status" value="1"/>
</dbReference>
<dbReference type="InterPro" id="IPR002078">
    <property type="entry name" value="Sigma_54_int"/>
</dbReference>
<dbReference type="SMART" id="SM00448">
    <property type="entry name" value="REC"/>
    <property type="match status" value="1"/>
</dbReference>
<evidence type="ECO:0000313" key="20">
    <source>
        <dbReference type="Proteomes" id="UP000245086"/>
    </source>
</evidence>
<evidence type="ECO:0000256" key="15">
    <source>
        <dbReference type="ARBA" id="ARBA00043886"/>
    </source>
</evidence>
<dbReference type="AlphaFoldDB" id="A0A2P2E7X1"/>
<evidence type="ECO:0000256" key="9">
    <source>
        <dbReference type="ARBA" id="ARBA00023015"/>
    </source>
</evidence>
<dbReference type="Pfam" id="PF25601">
    <property type="entry name" value="AAA_lid_14"/>
    <property type="match status" value="1"/>
</dbReference>
<evidence type="ECO:0000256" key="13">
    <source>
        <dbReference type="ARBA" id="ARBA00029881"/>
    </source>
</evidence>
<feature type="domain" description="Sigma-54 factor interaction" evidence="17">
    <location>
        <begin position="144"/>
        <end position="357"/>
    </location>
</feature>
<dbReference type="InterPro" id="IPR027417">
    <property type="entry name" value="P-loop_NTPase"/>
</dbReference>
<dbReference type="GO" id="GO:0000160">
    <property type="term" value="P:phosphorelay signal transduction system"/>
    <property type="evidence" value="ECO:0007669"/>
    <property type="project" value="UniProtKB-KW"/>
</dbReference>
<comment type="caution">
    <text evidence="19">The sequence shown here is derived from an EMBL/GenBank/DDBJ whole genome shotgun (WGS) entry which is preliminary data.</text>
</comment>
<dbReference type="GO" id="GO:0005524">
    <property type="term" value="F:ATP binding"/>
    <property type="evidence" value="ECO:0007669"/>
    <property type="project" value="UniProtKB-KW"/>
</dbReference>
<dbReference type="CDD" id="cd00009">
    <property type="entry name" value="AAA"/>
    <property type="match status" value="1"/>
</dbReference>
<dbReference type="PROSITE" id="PS50045">
    <property type="entry name" value="SIGMA54_INTERACT_4"/>
    <property type="match status" value="1"/>
</dbReference>
<dbReference type="PANTHER" id="PTHR32071">
    <property type="entry name" value="TRANSCRIPTIONAL REGULATORY PROTEIN"/>
    <property type="match status" value="1"/>
</dbReference>
<keyword evidence="10" id="KW-0238">DNA-binding</keyword>
<keyword evidence="3" id="KW-0963">Cytoplasm</keyword>
<dbReference type="SUPFAM" id="SSF46689">
    <property type="entry name" value="Homeodomain-like"/>
    <property type="match status" value="1"/>
</dbReference>
<evidence type="ECO:0000256" key="6">
    <source>
        <dbReference type="ARBA" id="ARBA00022741"/>
    </source>
</evidence>
<evidence type="ECO:0000256" key="14">
    <source>
        <dbReference type="ARBA" id="ARBA00031910"/>
    </source>
</evidence>
<dbReference type="GO" id="GO:0043565">
    <property type="term" value="F:sequence-specific DNA binding"/>
    <property type="evidence" value="ECO:0007669"/>
    <property type="project" value="InterPro"/>
</dbReference>
<dbReference type="InterPro" id="IPR058031">
    <property type="entry name" value="AAA_lid_NorR"/>
</dbReference>
<dbReference type="InterPro" id="IPR025662">
    <property type="entry name" value="Sigma_54_int_dom_ATP-bd_1"/>
</dbReference>
<evidence type="ECO:0000256" key="16">
    <source>
        <dbReference type="PROSITE-ProRule" id="PRU00169"/>
    </source>
</evidence>
<keyword evidence="12" id="KW-0804">Transcription</keyword>
<accession>A0A2P2E7X1</accession>
<dbReference type="Gene3D" id="1.10.10.60">
    <property type="entry name" value="Homeodomain-like"/>
    <property type="match status" value="1"/>
</dbReference>
<dbReference type="PROSITE" id="PS50110">
    <property type="entry name" value="RESPONSE_REGULATORY"/>
    <property type="match status" value="1"/>
</dbReference>
<evidence type="ECO:0000256" key="2">
    <source>
        <dbReference type="ARBA" id="ARBA00019059"/>
    </source>
</evidence>
<dbReference type="Pfam" id="PF02954">
    <property type="entry name" value="HTH_8"/>
    <property type="match status" value="1"/>
</dbReference>
<reference evidence="19" key="1">
    <citation type="journal article" date="2018" name="Genome Announc.">
        <title>Draft Genome Sequence of "Candidatus Phycosocius bacilliformis," an Alphaproteobacterial Ectosymbiont of the Hydrocarbon-Producing Green Alga Botryococcus braunii.</title>
        <authorList>
            <person name="Tanabe Y."/>
            <person name="Yamaguchi H."/>
            <person name="Watanabe M.M."/>
        </authorList>
    </citation>
    <scope>NUCLEOTIDE SEQUENCE [LARGE SCALE GENOMIC DNA]</scope>
    <source>
        <strain evidence="19">BOTRYCO-2</strain>
    </source>
</reference>
<dbReference type="SUPFAM" id="SSF52540">
    <property type="entry name" value="P-loop containing nucleoside triphosphate hydrolases"/>
    <property type="match status" value="1"/>
</dbReference>
<keyword evidence="7" id="KW-0067">ATP-binding</keyword>
<dbReference type="EMBL" id="BFBR01000002">
    <property type="protein sequence ID" value="GBF57162.1"/>
    <property type="molecule type" value="Genomic_DNA"/>
</dbReference>
<name>A0A2P2E7X1_9PROT</name>
<dbReference type="InterPro" id="IPR001789">
    <property type="entry name" value="Sig_transdc_resp-reg_receiver"/>
</dbReference>
<keyword evidence="20" id="KW-1185">Reference proteome</keyword>
<dbReference type="PROSITE" id="PS00688">
    <property type="entry name" value="SIGMA54_INTERACT_3"/>
    <property type="match status" value="1"/>
</dbReference>
<evidence type="ECO:0000256" key="8">
    <source>
        <dbReference type="ARBA" id="ARBA00023012"/>
    </source>
</evidence>
<evidence type="ECO:0000256" key="12">
    <source>
        <dbReference type="ARBA" id="ARBA00023163"/>
    </source>
</evidence>